<evidence type="ECO:0000313" key="3">
    <source>
        <dbReference type="Proteomes" id="UP000517694"/>
    </source>
</evidence>
<organism evidence="2 3">
    <name type="scientific">Streptomyces mexicanus</name>
    <dbReference type="NCBI Taxonomy" id="178566"/>
    <lineage>
        <taxon>Bacteria</taxon>
        <taxon>Bacillati</taxon>
        <taxon>Actinomycetota</taxon>
        <taxon>Actinomycetes</taxon>
        <taxon>Kitasatosporales</taxon>
        <taxon>Streptomycetaceae</taxon>
        <taxon>Streptomyces</taxon>
    </lineage>
</organism>
<evidence type="ECO:0000256" key="1">
    <source>
        <dbReference type="SAM" id="MobiDB-lite"/>
    </source>
</evidence>
<comment type="caution">
    <text evidence="2">The sequence shown here is derived from an EMBL/GenBank/DDBJ whole genome shotgun (WGS) entry which is preliminary data.</text>
</comment>
<gene>
    <name evidence="2" type="ORF">H1R13_04035</name>
</gene>
<evidence type="ECO:0008006" key="4">
    <source>
        <dbReference type="Google" id="ProtNLM"/>
    </source>
</evidence>
<keyword evidence="3" id="KW-1185">Reference proteome</keyword>
<feature type="compositionally biased region" description="Polar residues" evidence="1">
    <location>
        <begin position="25"/>
        <end position="40"/>
    </location>
</feature>
<evidence type="ECO:0000313" key="2">
    <source>
        <dbReference type="EMBL" id="MBC2864193.1"/>
    </source>
</evidence>
<dbReference type="Proteomes" id="UP000517694">
    <property type="component" value="Unassembled WGS sequence"/>
</dbReference>
<reference evidence="2 3" key="1">
    <citation type="submission" date="2020-08" db="EMBL/GenBank/DDBJ databases">
        <title>Whole-Genome Sequence of French Clinical Streptomyces mexicanus Strain Q0842.</title>
        <authorList>
            <person name="Boxberger M."/>
            <person name="La Scola B."/>
        </authorList>
    </citation>
    <scope>NUCLEOTIDE SEQUENCE [LARGE SCALE GENOMIC DNA]</scope>
    <source>
        <strain evidence="2 3">Marseille-Q0842</strain>
    </source>
</reference>
<name>A0A7X1I095_9ACTN</name>
<accession>A0A7X1I095</accession>
<dbReference type="AlphaFoldDB" id="A0A7X1I095"/>
<dbReference type="EMBL" id="JACMHY010000001">
    <property type="protein sequence ID" value="MBC2864193.1"/>
    <property type="molecule type" value="Genomic_DNA"/>
</dbReference>
<proteinExistence type="predicted"/>
<feature type="region of interest" description="Disordered" evidence="1">
    <location>
        <begin position="12"/>
        <end position="68"/>
    </location>
</feature>
<sequence>MGVAVALAVTLGLGGGSDDGKDRASTGTPTVASPSFSPQASEDPGTDSGSPSPTAVEPPHGYTAHQDPEGFRIAVPDGWRRSTVASQFGMDVVNFRSASGDRRIQVYQVAESSPEASFQLFLSDEVPKPPGFRKLALESVEGAGVSGTRLEYVADSLRGEPDIGTWHVYDERFSSADGRIYAIASYGPDTDGGAGALRNLTTALEWFCPSEGVCPAPAN</sequence>
<protein>
    <recommendedName>
        <fullName evidence="4">Serine/arginine repetitive matrix protein 2</fullName>
    </recommendedName>
</protein>